<proteinExistence type="predicted"/>
<evidence type="ECO:0000313" key="3">
    <source>
        <dbReference type="Proteomes" id="UP000239549"/>
    </source>
</evidence>
<protein>
    <submittedName>
        <fullName evidence="2">Uncharacterized protein</fullName>
    </submittedName>
</protein>
<evidence type="ECO:0000313" key="2">
    <source>
        <dbReference type="EMBL" id="GBF33387.1"/>
    </source>
</evidence>
<comment type="caution">
    <text evidence="2">The sequence shown here is derived from an EMBL/GenBank/DDBJ whole genome shotgun (WGS) entry which is preliminary data.</text>
</comment>
<dbReference type="EMBL" id="BFAV01000098">
    <property type="protein sequence ID" value="GBF33387.1"/>
    <property type="molecule type" value="Genomic_DNA"/>
</dbReference>
<dbReference type="Proteomes" id="UP000239549">
    <property type="component" value="Unassembled WGS sequence"/>
</dbReference>
<name>A0A2L2XAT7_9FIRM</name>
<evidence type="ECO:0000256" key="1">
    <source>
        <dbReference type="SAM" id="MobiDB-lite"/>
    </source>
</evidence>
<dbReference type="AlphaFoldDB" id="A0A2L2XAT7"/>
<sequence>MSLWPKRSLSPTGHRPGINRLLAGNRVSRGCRETQAMVKKHGNTGIKITMPS</sequence>
<gene>
    <name evidence="2" type="ORF">DCCM_2488</name>
</gene>
<accession>A0A2L2XAT7</accession>
<keyword evidence="3" id="KW-1185">Reference proteome</keyword>
<reference evidence="3" key="1">
    <citation type="submission" date="2018-02" db="EMBL/GenBank/DDBJ databases">
        <title>Genome sequence of Desulfocucumis palustris strain NAW-5.</title>
        <authorList>
            <person name="Watanabe M."/>
            <person name="Kojima H."/>
            <person name="Fukui M."/>
        </authorList>
    </citation>
    <scope>NUCLEOTIDE SEQUENCE [LARGE SCALE GENOMIC DNA]</scope>
    <source>
        <strain evidence="3">NAW-5</strain>
    </source>
</reference>
<organism evidence="2 3">
    <name type="scientific">Desulfocucumis palustris</name>
    <dbReference type="NCBI Taxonomy" id="1898651"/>
    <lineage>
        <taxon>Bacteria</taxon>
        <taxon>Bacillati</taxon>
        <taxon>Bacillota</taxon>
        <taxon>Clostridia</taxon>
        <taxon>Eubacteriales</taxon>
        <taxon>Desulfocucumaceae</taxon>
        <taxon>Desulfocucumis</taxon>
    </lineage>
</organism>
<feature type="region of interest" description="Disordered" evidence="1">
    <location>
        <begin position="1"/>
        <end position="20"/>
    </location>
</feature>